<sequence length="88" mass="9609">MAAVLPPTMVFPSRYYWLPTQILIVTAPTPLVTGEILIVTARIPLVTGQIMVVSGQDTDGYGYRFVPVVPWAMVDTGRPSVTVVTGRY</sequence>
<gene>
    <name evidence="1" type="ORF">L484_028027</name>
</gene>
<evidence type="ECO:0000313" key="2">
    <source>
        <dbReference type="Proteomes" id="UP000030645"/>
    </source>
</evidence>
<keyword evidence="2" id="KW-1185">Reference proteome</keyword>
<proteinExistence type="predicted"/>
<evidence type="ECO:0000313" key="1">
    <source>
        <dbReference type="EMBL" id="EXC30848.1"/>
    </source>
</evidence>
<name>W9SFX0_9ROSA</name>
<organism evidence="1 2">
    <name type="scientific">Morus notabilis</name>
    <dbReference type="NCBI Taxonomy" id="981085"/>
    <lineage>
        <taxon>Eukaryota</taxon>
        <taxon>Viridiplantae</taxon>
        <taxon>Streptophyta</taxon>
        <taxon>Embryophyta</taxon>
        <taxon>Tracheophyta</taxon>
        <taxon>Spermatophyta</taxon>
        <taxon>Magnoliopsida</taxon>
        <taxon>eudicotyledons</taxon>
        <taxon>Gunneridae</taxon>
        <taxon>Pentapetalae</taxon>
        <taxon>rosids</taxon>
        <taxon>fabids</taxon>
        <taxon>Rosales</taxon>
        <taxon>Moraceae</taxon>
        <taxon>Moreae</taxon>
        <taxon>Morus</taxon>
    </lineage>
</organism>
<dbReference type="AlphaFoldDB" id="W9SFX0"/>
<accession>W9SFX0</accession>
<dbReference type="Proteomes" id="UP000030645">
    <property type="component" value="Unassembled WGS sequence"/>
</dbReference>
<dbReference type="EMBL" id="KE346217">
    <property type="protein sequence ID" value="EXC30848.1"/>
    <property type="molecule type" value="Genomic_DNA"/>
</dbReference>
<reference evidence="2" key="1">
    <citation type="submission" date="2013-01" db="EMBL/GenBank/DDBJ databases">
        <title>Draft Genome Sequence of a Mulberry Tree, Morus notabilis C.K. Schneid.</title>
        <authorList>
            <person name="He N."/>
            <person name="Zhao S."/>
        </authorList>
    </citation>
    <scope>NUCLEOTIDE SEQUENCE</scope>
</reference>
<protein>
    <submittedName>
        <fullName evidence="1">Uncharacterized protein</fullName>
    </submittedName>
</protein>